<feature type="transmembrane region" description="Helical" evidence="10">
    <location>
        <begin position="192"/>
        <end position="213"/>
    </location>
</feature>
<comment type="similarity">
    <text evidence="9 10 11">Belongs to the MurJ/MviN family.</text>
</comment>
<comment type="function">
    <text evidence="8 10 11">Involved in peptidoglycan biosynthesis. Transports lipid-linked peptidoglycan precursors from the inner to the outer leaflet of the cytoplasmic membrane.</text>
</comment>
<dbReference type="RefSeq" id="WP_045364100.1">
    <property type="nucleotide sequence ID" value="NZ_AP014648.1"/>
</dbReference>
<dbReference type="AlphaFoldDB" id="A0A0A8K1S2"/>
<evidence type="ECO:0000256" key="4">
    <source>
        <dbReference type="ARBA" id="ARBA00022960"/>
    </source>
</evidence>
<evidence type="ECO:0000256" key="3">
    <source>
        <dbReference type="ARBA" id="ARBA00022692"/>
    </source>
</evidence>
<feature type="transmembrane region" description="Helical" evidence="10">
    <location>
        <begin position="157"/>
        <end position="180"/>
    </location>
</feature>
<evidence type="ECO:0000256" key="10">
    <source>
        <dbReference type="HAMAP-Rule" id="MF_02078"/>
    </source>
</evidence>
<evidence type="ECO:0000256" key="9">
    <source>
        <dbReference type="ARBA" id="ARBA00061532"/>
    </source>
</evidence>
<keyword evidence="13" id="KW-1185">Reference proteome</keyword>
<reference evidence="12 13" key="1">
    <citation type="submission" date="2014-09" db="EMBL/GenBank/DDBJ databases">
        <title>Genome sequencing of Methyloceanibacter caenitepidi Gela4.</title>
        <authorList>
            <person name="Takeuchi M."/>
            <person name="Susumu S."/>
            <person name="Kamagata Y."/>
            <person name="Oshima K."/>
            <person name="Hattori M."/>
            <person name="Iwasaki W."/>
        </authorList>
    </citation>
    <scope>NUCLEOTIDE SEQUENCE [LARGE SCALE GENOMIC DNA]</scope>
    <source>
        <strain evidence="12 13">Gela4</strain>
    </source>
</reference>
<evidence type="ECO:0000256" key="8">
    <source>
        <dbReference type="ARBA" id="ARBA00060041"/>
    </source>
</evidence>
<dbReference type="InterPro" id="IPR051050">
    <property type="entry name" value="Lipid_II_flippase_MurJ/MviN"/>
</dbReference>
<dbReference type="Pfam" id="PF03023">
    <property type="entry name" value="MurJ"/>
    <property type="match status" value="1"/>
</dbReference>
<gene>
    <name evidence="10" type="primary">murJ</name>
    <name evidence="12" type="ORF">GL4_0467</name>
</gene>
<feature type="transmembrane region" description="Helical" evidence="10">
    <location>
        <begin position="87"/>
        <end position="109"/>
    </location>
</feature>
<dbReference type="NCBIfam" id="TIGR01695">
    <property type="entry name" value="murJ_mviN"/>
    <property type="match status" value="1"/>
</dbReference>
<dbReference type="GO" id="GO:0008360">
    <property type="term" value="P:regulation of cell shape"/>
    <property type="evidence" value="ECO:0007669"/>
    <property type="project" value="UniProtKB-UniRule"/>
</dbReference>
<evidence type="ECO:0000313" key="13">
    <source>
        <dbReference type="Proteomes" id="UP000031643"/>
    </source>
</evidence>
<dbReference type="PRINTS" id="PR01806">
    <property type="entry name" value="VIRFACTRMVIN"/>
</dbReference>
<feature type="transmembrane region" description="Helical" evidence="10">
    <location>
        <begin position="413"/>
        <end position="432"/>
    </location>
</feature>
<keyword evidence="10" id="KW-0997">Cell inner membrane</keyword>
<comment type="pathway">
    <text evidence="10">Cell wall biogenesis; peptidoglycan biosynthesis.</text>
</comment>
<dbReference type="PANTHER" id="PTHR47019:SF1">
    <property type="entry name" value="LIPID II FLIPPASE MURJ"/>
    <property type="match status" value="1"/>
</dbReference>
<name>A0A0A8K1S2_9HYPH</name>
<keyword evidence="3 10" id="KW-0812">Transmembrane</keyword>
<feature type="transmembrane region" description="Helical" evidence="10">
    <location>
        <begin position="477"/>
        <end position="500"/>
    </location>
</feature>
<keyword evidence="6 10" id="KW-1133">Transmembrane helix</keyword>
<feature type="transmembrane region" description="Helical" evidence="10">
    <location>
        <begin position="277"/>
        <end position="295"/>
    </location>
</feature>
<keyword evidence="4 10" id="KW-0133">Cell shape</keyword>
<feature type="transmembrane region" description="Helical" evidence="10">
    <location>
        <begin position="316"/>
        <end position="340"/>
    </location>
</feature>
<dbReference type="PIRSF" id="PIRSF002869">
    <property type="entry name" value="MviN"/>
    <property type="match status" value="1"/>
</dbReference>
<sequence>MTLYRGFATVGGMTVISRLLGFVRDILIAAVLGASAISDAFFVALRVPNMFRRIFAEGAFNAAFIPLYTKKLHEAGEKAAKDYAAKALAGLTAVLVLVVLLAEIAAPWLVMLLAPGFAEDPDKFSLTVLLVRIAMPYLLFMSWVALYTGLLNTLGKFAAAAFAPSILNFVLISVLLGLIATGNGQDEVAGVALAWGVAISGLLQVAIVVFAAVRTGLRLKLERPQWSDDMKRLVHLAIPGIIAGGMAQISIVIATIVASLEGRVVSWLYYADRIFQLPLGLIGVAVGVVLLPDLSHKLRSGDHDAVVDSENRALEFSLLLTVPAAVAMFICAEPIIRVLFERGAFTAIDAQASAGMLAMLSLGLPAYVIVKALQPSFFARENTKTPMIYSGIAMTLGAVLSVVLFYAIGPSGIALATSLSGWINVVLLAGALRKRGEFILDARFRSAFLGIVLASTAMGLGLWWAASALQPYFDPGYGLLLQIVALAALIAFGLALYFAIGTLTGAVKPRTFVKDLLGR</sequence>
<dbReference type="PANTHER" id="PTHR47019">
    <property type="entry name" value="LIPID II FLIPPASE MURJ"/>
    <property type="match status" value="1"/>
</dbReference>
<feature type="transmembrane region" description="Helical" evidence="10">
    <location>
        <begin position="352"/>
        <end position="374"/>
    </location>
</feature>
<dbReference type="InterPro" id="IPR004268">
    <property type="entry name" value="MurJ"/>
</dbReference>
<dbReference type="Proteomes" id="UP000031643">
    <property type="component" value="Chromosome"/>
</dbReference>
<keyword evidence="2 10" id="KW-1003">Cell membrane</keyword>
<dbReference type="HOGENOM" id="CLU_006797_5_3_5"/>
<dbReference type="HAMAP" id="MF_02078">
    <property type="entry name" value="MurJ_MviN"/>
    <property type="match status" value="1"/>
</dbReference>
<feature type="transmembrane region" description="Helical" evidence="10">
    <location>
        <begin position="386"/>
        <end position="407"/>
    </location>
</feature>
<feature type="transmembrane region" description="Helical" evidence="10">
    <location>
        <begin position="26"/>
        <end position="45"/>
    </location>
</feature>
<feature type="transmembrane region" description="Helical" evidence="10">
    <location>
        <begin position="233"/>
        <end position="257"/>
    </location>
</feature>
<comment type="subcellular location">
    <subcellularLocation>
        <location evidence="10">Cell inner membrane</location>
        <topology evidence="10">Multi-pass membrane protein</topology>
    </subcellularLocation>
    <subcellularLocation>
        <location evidence="1">Cell membrane</location>
        <topology evidence="1">Multi-pass membrane protein</topology>
    </subcellularLocation>
</comment>
<feature type="transmembrane region" description="Helical" evidence="10">
    <location>
        <begin position="444"/>
        <end position="465"/>
    </location>
</feature>
<keyword evidence="7 10" id="KW-0472">Membrane</keyword>
<dbReference type="EMBL" id="AP014648">
    <property type="protein sequence ID" value="BAQ15934.1"/>
    <property type="molecule type" value="Genomic_DNA"/>
</dbReference>
<evidence type="ECO:0000256" key="11">
    <source>
        <dbReference type="PIRNR" id="PIRNR002869"/>
    </source>
</evidence>
<dbReference type="GO" id="GO:0005886">
    <property type="term" value="C:plasma membrane"/>
    <property type="evidence" value="ECO:0007669"/>
    <property type="project" value="UniProtKB-SubCell"/>
</dbReference>
<evidence type="ECO:0000256" key="1">
    <source>
        <dbReference type="ARBA" id="ARBA00004651"/>
    </source>
</evidence>
<evidence type="ECO:0000256" key="5">
    <source>
        <dbReference type="ARBA" id="ARBA00022984"/>
    </source>
</evidence>
<feature type="transmembrane region" description="Helical" evidence="10">
    <location>
        <begin position="129"/>
        <end position="150"/>
    </location>
</feature>
<dbReference type="CDD" id="cd13123">
    <property type="entry name" value="MATE_MurJ_like"/>
    <property type="match status" value="1"/>
</dbReference>
<keyword evidence="10 11" id="KW-0813">Transport</keyword>
<evidence type="ECO:0000256" key="2">
    <source>
        <dbReference type="ARBA" id="ARBA00022475"/>
    </source>
</evidence>
<dbReference type="UniPathway" id="UPA00219"/>
<proteinExistence type="inferred from homology"/>
<dbReference type="GO" id="GO:0009252">
    <property type="term" value="P:peptidoglycan biosynthetic process"/>
    <property type="evidence" value="ECO:0007669"/>
    <property type="project" value="UniProtKB-UniRule"/>
</dbReference>
<evidence type="ECO:0000256" key="6">
    <source>
        <dbReference type="ARBA" id="ARBA00022989"/>
    </source>
</evidence>
<dbReference type="STRING" id="1384459.GL4_0467"/>
<keyword evidence="5 10" id="KW-0573">Peptidoglycan synthesis</keyword>
<protein>
    <recommendedName>
        <fullName evidence="10">Probable lipid II flippase MurJ</fullName>
    </recommendedName>
</protein>
<dbReference type="KEGG" id="mcg:GL4_0467"/>
<dbReference type="GO" id="GO:0071555">
    <property type="term" value="P:cell wall organization"/>
    <property type="evidence" value="ECO:0007669"/>
    <property type="project" value="UniProtKB-UniRule"/>
</dbReference>
<keyword evidence="10 11" id="KW-0961">Cell wall biogenesis/degradation</keyword>
<dbReference type="GO" id="GO:0015648">
    <property type="term" value="F:lipid-linked peptidoglycan transporter activity"/>
    <property type="evidence" value="ECO:0007669"/>
    <property type="project" value="UniProtKB-UniRule"/>
</dbReference>
<evidence type="ECO:0000256" key="7">
    <source>
        <dbReference type="ARBA" id="ARBA00023136"/>
    </source>
</evidence>
<organism evidence="12 13">
    <name type="scientific">Methyloceanibacter caenitepidi</name>
    <dbReference type="NCBI Taxonomy" id="1384459"/>
    <lineage>
        <taxon>Bacteria</taxon>
        <taxon>Pseudomonadati</taxon>
        <taxon>Pseudomonadota</taxon>
        <taxon>Alphaproteobacteria</taxon>
        <taxon>Hyphomicrobiales</taxon>
        <taxon>Hyphomicrobiaceae</taxon>
        <taxon>Methyloceanibacter</taxon>
    </lineage>
</organism>
<dbReference type="OrthoDB" id="9816572at2"/>
<dbReference type="GO" id="GO:0034204">
    <property type="term" value="P:lipid translocation"/>
    <property type="evidence" value="ECO:0007669"/>
    <property type="project" value="TreeGrafter"/>
</dbReference>
<evidence type="ECO:0000313" key="12">
    <source>
        <dbReference type="EMBL" id="BAQ15934.1"/>
    </source>
</evidence>
<accession>A0A0A8K1S2</accession>